<dbReference type="OMA" id="RENCEEF"/>
<dbReference type="Pfam" id="PF05773">
    <property type="entry name" value="RWD"/>
    <property type="match status" value="1"/>
</dbReference>
<dbReference type="InterPro" id="IPR010541">
    <property type="entry name" value="Prp3_C"/>
</dbReference>
<dbReference type="EMBL" id="DF237049">
    <property type="protein sequence ID" value="GAQ82092.1"/>
    <property type="molecule type" value="Genomic_DNA"/>
</dbReference>
<protein>
    <recommendedName>
        <fullName evidence="1">RWD domain-containing protein</fullName>
    </recommendedName>
</protein>
<evidence type="ECO:0000313" key="2">
    <source>
        <dbReference type="EMBL" id="GAQ82092.1"/>
    </source>
</evidence>
<feature type="domain" description="RWD" evidence="1">
    <location>
        <begin position="20"/>
        <end position="154"/>
    </location>
</feature>
<dbReference type="AlphaFoldDB" id="A0A1Y1HWC2"/>
<evidence type="ECO:0000313" key="3">
    <source>
        <dbReference type="Proteomes" id="UP000054558"/>
    </source>
</evidence>
<dbReference type="Gene3D" id="3.10.110.10">
    <property type="entry name" value="Ubiquitin Conjugating Enzyme"/>
    <property type="match status" value="1"/>
</dbReference>
<dbReference type="PANTHER" id="PTHR15955:SF8">
    <property type="entry name" value="RWD DOMAIN-CONTAINING PROTEIN 2B-RELATED"/>
    <property type="match status" value="1"/>
</dbReference>
<gene>
    <name evidence="2" type="ORF">KFL_001000140</name>
</gene>
<dbReference type="InterPro" id="IPR059181">
    <property type="entry name" value="RWDD2A-B_C"/>
</dbReference>
<dbReference type="PANTHER" id="PTHR15955">
    <property type="entry name" value="RWD DOMAIN CONTAINING PROTEIN 2"/>
    <property type="match status" value="1"/>
</dbReference>
<dbReference type="PROSITE" id="PS50908">
    <property type="entry name" value="RWD"/>
    <property type="match status" value="1"/>
</dbReference>
<dbReference type="STRING" id="105231.A0A1Y1HWC2"/>
<dbReference type="InterPro" id="IPR017359">
    <property type="entry name" value="Phi-like"/>
</dbReference>
<keyword evidence="3" id="KW-1185">Reference proteome</keyword>
<dbReference type="InterPro" id="IPR016135">
    <property type="entry name" value="UBQ-conjugating_enzyme/RWD"/>
</dbReference>
<dbReference type="InterPro" id="IPR006575">
    <property type="entry name" value="RWD_dom"/>
</dbReference>
<reference evidence="2 3" key="1">
    <citation type="journal article" date="2014" name="Nat. Commun.">
        <title>Klebsormidium flaccidum genome reveals primary factors for plant terrestrial adaptation.</title>
        <authorList>
            <person name="Hori K."/>
            <person name="Maruyama F."/>
            <person name="Fujisawa T."/>
            <person name="Togashi T."/>
            <person name="Yamamoto N."/>
            <person name="Seo M."/>
            <person name="Sato S."/>
            <person name="Yamada T."/>
            <person name="Mori H."/>
            <person name="Tajima N."/>
            <person name="Moriyama T."/>
            <person name="Ikeuchi M."/>
            <person name="Watanabe M."/>
            <person name="Wada H."/>
            <person name="Kobayashi K."/>
            <person name="Saito M."/>
            <person name="Masuda T."/>
            <person name="Sasaki-Sekimoto Y."/>
            <person name="Mashiguchi K."/>
            <person name="Awai K."/>
            <person name="Shimojima M."/>
            <person name="Masuda S."/>
            <person name="Iwai M."/>
            <person name="Nobusawa T."/>
            <person name="Narise T."/>
            <person name="Kondo S."/>
            <person name="Saito H."/>
            <person name="Sato R."/>
            <person name="Murakawa M."/>
            <person name="Ihara Y."/>
            <person name="Oshima-Yamada Y."/>
            <person name="Ohtaka K."/>
            <person name="Satoh M."/>
            <person name="Sonobe K."/>
            <person name="Ishii M."/>
            <person name="Ohtani R."/>
            <person name="Kanamori-Sato M."/>
            <person name="Honoki R."/>
            <person name="Miyazaki D."/>
            <person name="Mochizuki H."/>
            <person name="Umetsu J."/>
            <person name="Higashi K."/>
            <person name="Shibata D."/>
            <person name="Kamiya Y."/>
            <person name="Sato N."/>
            <person name="Nakamura Y."/>
            <person name="Tabata S."/>
            <person name="Ida S."/>
            <person name="Kurokawa K."/>
            <person name="Ohta H."/>
        </authorList>
    </citation>
    <scope>NUCLEOTIDE SEQUENCE [LARGE SCALE GENOMIC DNA]</scope>
    <source>
        <strain evidence="2 3">NIES-2285</strain>
    </source>
</reference>
<proteinExistence type="predicted"/>
<sequence>MGSQKPFEDVVLECIQRQLAELEALQSMYPGDGEFVMAKPDAEAVSILKELAESASNNNRLIASVPDASLPEISFTINLLDTCLGGQPLSIHFQLPRQYPQLAAPSIRVDCSGLVTRGQHQEISSALQQLAGELVGQESILDLLQKAQEIVADLKEDVAQESASSSEPTLEGPRDAVILRRALWFHHLKALSKRKAICEWSKELRLGGYCKPGFPGVLIFEGQEEDVHEYQQRLQHLRWQALQQRGQESEQGKDIECIRRFPIGIKELPEGGMSELASYCRSANLESLFLTALKIER</sequence>
<dbReference type="OrthoDB" id="432412at2759"/>
<dbReference type="SUPFAM" id="SSF54495">
    <property type="entry name" value="UBC-like"/>
    <property type="match status" value="1"/>
</dbReference>
<dbReference type="PIRSF" id="PIRSF038021">
    <property type="entry name" value="UCP038021_RWDD2"/>
    <property type="match status" value="1"/>
</dbReference>
<organism evidence="2 3">
    <name type="scientific">Klebsormidium nitens</name>
    <name type="common">Green alga</name>
    <name type="synonym">Ulothrix nitens</name>
    <dbReference type="NCBI Taxonomy" id="105231"/>
    <lineage>
        <taxon>Eukaryota</taxon>
        <taxon>Viridiplantae</taxon>
        <taxon>Streptophyta</taxon>
        <taxon>Klebsormidiophyceae</taxon>
        <taxon>Klebsormidiales</taxon>
        <taxon>Klebsormidiaceae</taxon>
        <taxon>Klebsormidium</taxon>
    </lineage>
</organism>
<dbReference type="Proteomes" id="UP000054558">
    <property type="component" value="Unassembled WGS sequence"/>
</dbReference>
<dbReference type="SMART" id="SM00591">
    <property type="entry name" value="RWD"/>
    <property type="match status" value="1"/>
</dbReference>
<dbReference type="CDD" id="cd24163">
    <property type="entry name" value="RWDD2_C"/>
    <property type="match status" value="1"/>
</dbReference>
<accession>A0A1Y1HWC2</accession>
<name>A0A1Y1HWC2_KLENI</name>
<evidence type="ECO:0000259" key="1">
    <source>
        <dbReference type="PROSITE" id="PS50908"/>
    </source>
</evidence>
<dbReference type="Pfam" id="PF06544">
    <property type="entry name" value="Prp3_C"/>
    <property type="match status" value="1"/>
</dbReference>